<reference evidence="2 3" key="1">
    <citation type="journal article" date="2024" name="Plant J.">
        <title>Genome sequences and population genomics reveal climatic adaptation and genomic divergence between two closely related sweetgum species.</title>
        <authorList>
            <person name="Xu W.Q."/>
            <person name="Ren C.Q."/>
            <person name="Zhang X.Y."/>
            <person name="Comes H.P."/>
            <person name="Liu X.H."/>
            <person name="Li Y.G."/>
            <person name="Kettle C.J."/>
            <person name="Jalonen R."/>
            <person name="Gaisberger H."/>
            <person name="Ma Y.Z."/>
            <person name="Qiu Y.X."/>
        </authorList>
    </citation>
    <scope>NUCLEOTIDE SEQUENCE [LARGE SCALE GENOMIC DNA]</scope>
    <source>
        <strain evidence="2">Hangzhou</strain>
    </source>
</reference>
<dbReference type="PANTHER" id="PTHR36351:SF1">
    <property type="entry name" value="EMBRYO SAC DEVELOPMENT ARREST 12"/>
    <property type="match status" value="1"/>
</dbReference>
<proteinExistence type="predicted"/>
<protein>
    <recommendedName>
        <fullName evidence="1">DUF7138 domain-containing protein</fullName>
    </recommendedName>
</protein>
<accession>A0AAP0SAA7</accession>
<dbReference type="AlphaFoldDB" id="A0AAP0SAA7"/>
<evidence type="ECO:0000313" key="3">
    <source>
        <dbReference type="Proteomes" id="UP001415857"/>
    </source>
</evidence>
<dbReference type="EMBL" id="JBBPBK010000002">
    <property type="protein sequence ID" value="KAK9290822.1"/>
    <property type="molecule type" value="Genomic_DNA"/>
</dbReference>
<dbReference type="Proteomes" id="UP001415857">
    <property type="component" value="Unassembled WGS sequence"/>
</dbReference>
<dbReference type="InterPro" id="IPR055562">
    <property type="entry name" value="DUF7138"/>
</dbReference>
<dbReference type="PANTHER" id="PTHR36351">
    <property type="entry name" value="EMBRYO SAC DEVELOPMENT ARREST 12"/>
    <property type="match status" value="1"/>
</dbReference>
<name>A0AAP0SAA7_LIQFO</name>
<feature type="domain" description="DUF7138" evidence="1">
    <location>
        <begin position="7"/>
        <end position="92"/>
    </location>
</feature>
<keyword evidence="3" id="KW-1185">Reference proteome</keyword>
<dbReference type="Pfam" id="PF23596">
    <property type="entry name" value="DUF7138"/>
    <property type="match status" value="1"/>
</dbReference>
<evidence type="ECO:0000259" key="1">
    <source>
        <dbReference type="Pfam" id="PF23596"/>
    </source>
</evidence>
<comment type="caution">
    <text evidence="2">The sequence shown here is derived from an EMBL/GenBank/DDBJ whole genome shotgun (WGS) entry which is preliminary data.</text>
</comment>
<organism evidence="2 3">
    <name type="scientific">Liquidambar formosana</name>
    <name type="common">Formosan gum</name>
    <dbReference type="NCBI Taxonomy" id="63359"/>
    <lineage>
        <taxon>Eukaryota</taxon>
        <taxon>Viridiplantae</taxon>
        <taxon>Streptophyta</taxon>
        <taxon>Embryophyta</taxon>
        <taxon>Tracheophyta</taxon>
        <taxon>Spermatophyta</taxon>
        <taxon>Magnoliopsida</taxon>
        <taxon>eudicotyledons</taxon>
        <taxon>Gunneridae</taxon>
        <taxon>Pentapetalae</taxon>
        <taxon>Saxifragales</taxon>
        <taxon>Altingiaceae</taxon>
        <taxon>Liquidambar</taxon>
    </lineage>
</organism>
<gene>
    <name evidence="2" type="ORF">L1049_009000</name>
</gene>
<evidence type="ECO:0000313" key="2">
    <source>
        <dbReference type="EMBL" id="KAK9290822.1"/>
    </source>
</evidence>
<sequence length="254" mass="29261">MMENPTGVSFPVVFFDGEREINIGNVGVHPSLEFKNFQSILSQKIGISPHQISVYLADRKKSKSPENRRRIPITGKVNFSAIVRERDCFFLVVLKRSRRERRRKHEQSLRENYDYPSFSMRAEQSEVPEKMILLRRNSELTNQPFSGFISPYYDQIAASEYLEYSNRIRELRAQRERYLMVSSPNSNPYSRPDENYAVNTMNDAASDDGIVCEECLVAKMKGRPVGFHWCVYDAVTVGFRSPVGPIARPAKGSY</sequence>